<organism evidence="9 10">
    <name type="scientific">Sediminitomix flava</name>
    <dbReference type="NCBI Taxonomy" id="379075"/>
    <lineage>
        <taxon>Bacteria</taxon>
        <taxon>Pseudomonadati</taxon>
        <taxon>Bacteroidota</taxon>
        <taxon>Cytophagia</taxon>
        <taxon>Cytophagales</taxon>
        <taxon>Flammeovirgaceae</taxon>
        <taxon>Sediminitomix</taxon>
    </lineage>
</organism>
<keyword evidence="4 7" id="KW-0812">Transmembrane</keyword>
<protein>
    <submittedName>
        <fullName evidence="9">ABC-type lipoprotein release transport system permease subunit</fullName>
    </submittedName>
</protein>
<evidence type="ECO:0000313" key="9">
    <source>
        <dbReference type="EMBL" id="PWJ34097.1"/>
    </source>
</evidence>
<keyword evidence="3" id="KW-1003">Cell membrane</keyword>
<dbReference type="Pfam" id="PF02687">
    <property type="entry name" value="FtsX"/>
    <property type="match status" value="1"/>
</dbReference>
<feature type="transmembrane region" description="Helical" evidence="7">
    <location>
        <begin position="331"/>
        <end position="349"/>
    </location>
</feature>
<evidence type="ECO:0000256" key="1">
    <source>
        <dbReference type="ARBA" id="ARBA00004651"/>
    </source>
</evidence>
<dbReference type="InterPro" id="IPR051447">
    <property type="entry name" value="Lipoprotein-release_system"/>
</dbReference>
<feature type="transmembrane region" description="Helical" evidence="7">
    <location>
        <begin position="303"/>
        <end position="324"/>
    </location>
</feature>
<proteinExistence type="inferred from homology"/>
<evidence type="ECO:0000256" key="3">
    <source>
        <dbReference type="ARBA" id="ARBA00022475"/>
    </source>
</evidence>
<feature type="domain" description="ABC3 transporter permease C-terminal" evidence="8">
    <location>
        <begin position="256"/>
        <end position="376"/>
    </location>
</feature>
<dbReference type="AlphaFoldDB" id="A0A315YX95"/>
<evidence type="ECO:0000256" key="7">
    <source>
        <dbReference type="SAM" id="Phobius"/>
    </source>
</evidence>
<dbReference type="PANTHER" id="PTHR30489:SF0">
    <property type="entry name" value="LIPOPROTEIN-RELEASING SYSTEM TRANSMEMBRANE PROTEIN LOLE"/>
    <property type="match status" value="1"/>
</dbReference>
<gene>
    <name evidence="9" type="ORF">BC781_1117</name>
</gene>
<feature type="transmembrane region" description="Helical" evidence="7">
    <location>
        <begin position="23"/>
        <end position="42"/>
    </location>
</feature>
<comment type="similarity">
    <text evidence="2">Belongs to the ABC-4 integral membrane protein family. LolC/E subfamily.</text>
</comment>
<evidence type="ECO:0000259" key="8">
    <source>
        <dbReference type="Pfam" id="PF02687"/>
    </source>
</evidence>
<keyword evidence="10" id="KW-1185">Reference proteome</keyword>
<evidence type="ECO:0000256" key="5">
    <source>
        <dbReference type="ARBA" id="ARBA00022989"/>
    </source>
</evidence>
<dbReference type="RefSeq" id="WP_109622872.1">
    <property type="nucleotide sequence ID" value="NZ_QGDO01000011.1"/>
</dbReference>
<name>A0A315YX95_SEDFL</name>
<dbReference type="InterPro" id="IPR003838">
    <property type="entry name" value="ABC3_permease_C"/>
</dbReference>
<dbReference type="PANTHER" id="PTHR30489">
    <property type="entry name" value="LIPOPROTEIN-RELEASING SYSTEM TRANSMEMBRANE PROTEIN LOLE"/>
    <property type="match status" value="1"/>
</dbReference>
<evidence type="ECO:0000256" key="2">
    <source>
        <dbReference type="ARBA" id="ARBA00005236"/>
    </source>
</evidence>
<keyword evidence="6 7" id="KW-0472">Membrane</keyword>
<reference evidence="9 10" key="1">
    <citation type="submission" date="2018-03" db="EMBL/GenBank/DDBJ databases">
        <title>Genomic Encyclopedia of Archaeal and Bacterial Type Strains, Phase II (KMG-II): from individual species to whole genera.</title>
        <authorList>
            <person name="Goeker M."/>
        </authorList>
    </citation>
    <scope>NUCLEOTIDE SEQUENCE [LARGE SCALE GENOMIC DNA]</scope>
    <source>
        <strain evidence="9 10">DSM 28229</strain>
    </source>
</reference>
<dbReference type="GO" id="GO:0098797">
    <property type="term" value="C:plasma membrane protein complex"/>
    <property type="evidence" value="ECO:0007669"/>
    <property type="project" value="TreeGrafter"/>
</dbReference>
<dbReference type="EMBL" id="QGDO01000011">
    <property type="protein sequence ID" value="PWJ34097.1"/>
    <property type="molecule type" value="Genomic_DNA"/>
</dbReference>
<dbReference type="OrthoDB" id="8522929at2"/>
<accession>A0A315YX95</accession>
<comment type="subcellular location">
    <subcellularLocation>
        <location evidence="1">Cell membrane</location>
        <topology evidence="1">Multi-pass membrane protein</topology>
    </subcellularLocation>
</comment>
<evidence type="ECO:0000313" key="10">
    <source>
        <dbReference type="Proteomes" id="UP000245535"/>
    </source>
</evidence>
<keyword evidence="9" id="KW-0449">Lipoprotein</keyword>
<evidence type="ECO:0000256" key="6">
    <source>
        <dbReference type="ARBA" id="ARBA00023136"/>
    </source>
</evidence>
<comment type="caution">
    <text evidence="9">The sequence shown here is derived from an EMBL/GenBank/DDBJ whole genome shotgun (WGS) entry which is preliminary data.</text>
</comment>
<sequence>MNKQLNLLEYALLSLGRHWKKQLAIILVYTIVVGFFASVVFFTTSLKEETQVVLEDIPELWVQKLAGGRLQLVNQNWVDSLQDIRGVKSVVPRIWGYNFDTSSGAVFTILGHEKLPNHLQMLETIHDGDLGVEMALCGTGLLEGRGLQIGDYFRLQDSEGHLQRFQIVGTFSANTDLLTKDLIILHPDAARNVLGMEQNQFTDISLEIYNVDEVENIGKKIDQRFGGIRVVTSDQLRATFETLFGWRGGIFIYGSIISILAFLILAWDKASGLSNEEKKELGILKGIGWEISDVLWMKLWESAIISLSATLTGIILAYVHIFIFEAPLLKPFLIGWSVLYPSYNLFPVINLSDVLMILALAVVPYITATIIPAWYGAITEPSEAMRS</sequence>
<dbReference type="GO" id="GO:0044874">
    <property type="term" value="P:lipoprotein localization to outer membrane"/>
    <property type="evidence" value="ECO:0007669"/>
    <property type="project" value="TreeGrafter"/>
</dbReference>
<evidence type="ECO:0000256" key="4">
    <source>
        <dbReference type="ARBA" id="ARBA00022692"/>
    </source>
</evidence>
<feature type="transmembrane region" description="Helical" evidence="7">
    <location>
        <begin position="355"/>
        <end position="377"/>
    </location>
</feature>
<dbReference type="Proteomes" id="UP000245535">
    <property type="component" value="Unassembled WGS sequence"/>
</dbReference>
<keyword evidence="5 7" id="KW-1133">Transmembrane helix</keyword>
<feature type="transmembrane region" description="Helical" evidence="7">
    <location>
        <begin position="244"/>
        <end position="267"/>
    </location>
</feature>